<reference evidence="1 2" key="1">
    <citation type="journal article" date="2013" name="Genome Announc.">
        <title>Genome of the haloarchaeon Natronomonas moolapensis, a neutrophilic member of a previously haloalkaliphilic genus.</title>
        <authorList>
            <person name="Dyall-Smith M.L."/>
            <person name="Pfeiffer F."/>
            <person name="Oberwinkler T."/>
            <person name="Klee K."/>
            <person name="Rampp M."/>
            <person name="Palm P."/>
            <person name="Gross K."/>
            <person name="Schuster S.C."/>
            <person name="Oesterhelt D."/>
        </authorList>
    </citation>
    <scope>NUCLEOTIDE SEQUENCE [LARGE SCALE GENOMIC DNA]</scope>
    <source>
        <strain evidence="2">DSM 18674 / JCM 14361 / 8.8.11</strain>
    </source>
</reference>
<dbReference type="EMBL" id="HF582854">
    <property type="protein sequence ID" value="CCQ37209.1"/>
    <property type="molecule type" value="Genomic_DNA"/>
</dbReference>
<dbReference type="CDD" id="cd07820">
    <property type="entry name" value="SRPBCC_3"/>
    <property type="match status" value="1"/>
</dbReference>
<dbReference type="Proteomes" id="UP000011867">
    <property type="component" value="Chromosome"/>
</dbReference>
<dbReference type="SUPFAM" id="SSF55961">
    <property type="entry name" value="Bet v1-like"/>
    <property type="match status" value="1"/>
</dbReference>
<evidence type="ECO:0000313" key="1">
    <source>
        <dbReference type="EMBL" id="CCQ37209.1"/>
    </source>
</evidence>
<protein>
    <submittedName>
        <fullName evidence="1">START domain protein</fullName>
    </submittedName>
</protein>
<organism evidence="1 2">
    <name type="scientific">Natronomonas moolapensis (strain DSM 18674 / CECT 7526 / JCM 14361 / 8.8.11)</name>
    <dbReference type="NCBI Taxonomy" id="268739"/>
    <lineage>
        <taxon>Archaea</taxon>
        <taxon>Methanobacteriati</taxon>
        <taxon>Methanobacteriota</taxon>
        <taxon>Stenosarchaea group</taxon>
        <taxon>Halobacteria</taxon>
        <taxon>Halobacteriales</taxon>
        <taxon>Natronomonadaceae</taxon>
        <taxon>Natronomonas</taxon>
    </lineage>
</organism>
<dbReference type="STRING" id="268739.Nmlp_3066"/>
<sequence>MATYRRETYVDAPFEDVWAFHATTDGLEALTPEFMNLDVEAVTGPGGDADPEELDAGSRIELSVRPFGIGPRQHMVSVITAREHGDGAGMFRDVMESGPFPEWEHTHRFFADESGTRLLDHVRYDLPGGALGRAVSPLGRIGLEPMFRGRHRTTKQLLEGDSGR</sequence>
<dbReference type="GeneID" id="14651682"/>
<gene>
    <name evidence="1" type="ordered locus">Nmlp_3066</name>
</gene>
<evidence type="ECO:0000313" key="2">
    <source>
        <dbReference type="Proteomes" id="UP000011867"/>
    </source>
</evidence>
<dbReference type="OrthoDB" id="10357at2157"/>
<dbReference type="eggNOG" id="arCOG04604">
    <property type="taxonomic scope" value="Archaea"/>
</dbReference>
<dbReference type="Gene3D" id="3.30.530.20">
    <property type="match status" value="1"/>
</dbReference>
<dbReference type="KEGG" id="nmo:Nmlp_3066"/>
<name>M1XL74_NATM8</name>
<dbReference type="InterPro" id="IPR023393">
    <property type="entry name" value="START-like_dom_sf"/>
</dbReference>
<proteinExistence type="predicted"/>
<dbReference type="HOGENOM" id="CLU_112936_1_1_2"/>
<dbReference type="RefSeq" id="WP_015409959.1">
    <property type="nucleotide sequence ID" value="NC_020388.1"/>
</dbReference>
<accession>M1XL74</accession>
<keyword evidence="2" id="KW-1185">Reference proteome</keyword>
<dbReference type="AlphaFoldDB" id="M1XL74"/>